<organism evidence="1 2">
    <name type="scientific">Melastoma candidum</name>
    <dbReference type="NCBI Taxonomy" id="119954"/>
    <lineage>
        <taxon>Eukaryota</taxon>
        <taxon>Viridiplantae</taxon>
        <taxon>Streptophyta</taxon>
        <taxon>Embryophyta</taxon>
        <taxon>Tracheophyta</taxon>
        <taxon>Spermatophyta</taxon>
        <taxon>Magnoliopsida</taxon>
        <taxon>eudicotyledons</taxon>
        <taxon>Gunneridae</taxon>
        <taxon>Pentapetalae</taxon>
        <taxon>rosids</taxon>
        <taxon>malvids</taxon>
        <taxon>Myrtales</taxon>
        <taxon>Melastomataceae</taxon>
        <taxon>Melastomatoideae</taxon>
        <taxon>Melastomateae</taxon>
        <taxon>Melastoma</taxon>
    </lineage>
</organism>
<keyword evidence="2" id="KW-1185">Reference proteome</keyword>
<gene>
    <name evidence="1" type="ORF">MLD38_024891</name>
</gene>
<evidence type="ECO:0000313" key="2">
    <source>
        <dbReference type="Proteomes" id="UP001057402"/>
    </source>
</evidence>
<protein>
    <submittedName>
        <fullName evidence="1">Uncharacterized protein</fullName>
    </submittedName>
</protein>
<evidence type="ECO:0000313" key="1">
    <source>
        <dbReference type="EMBL" id="KAI4340012.1"/>
    </source>
</evidence>
<accession>A0ACB9NUM3</accession>
<sequence>MKSCGKIKGPNCKVKGFYRYILLTDASFCGRRSSGRVLDPTLLTLSDHHRRFVGFMKKSFKGSELQDVGWCFVRSSAAVQNGALAEKKVADATAKLEHVRRSESEALAEIKI</sequence>
<proteinExistence type="predicted"/>
<name>A0ACB9NUM3_9MYRT</name>
<comment type="caution">
    <text evidence="1">The sequence shown here is derived from an EMBL/GenBank/DDBJ whole genome shotgun (WGS) entry which is preliminary data.</text>
</comment>
<dbReference type="EMBL" id="CM042886">
    <property type="protein sequence ID" value="KAI4340012.1"/>
    <property type="molecule type" value="Genomic_DNA"/>
</dbReference>
<reference evidence="2" key="1">
    <citation type="journal article" date="2023" name="Front. Plant Sci.">
        <title>Chromosomal-level genome assembly of Melastoma candidum provides insights into trichome evolution.</title>
        <authorList>
            <person name="Zhong Y."/>
            <person name="Wu W."/>
            <person name="Sun C."/>
            <person name="Zou P."/>
            <person name="Liu Y."/>
            <person name="Dai S."/>
            <person name="Zhou R."/>
        </authorList>
    </citation>
    <scope>NUCLEOTIDE SEQUENCE [LARGE SCALE GENOMIC DNA]</scope>
</reference>
<dbReference type="Proteomes" id="UP001057402">
    <property type="component" value="Chromosome 7"/>
</dbReference>